<evidence type="ECO:0000313" key="2">
    <source>
        <dbReference type="EMBL" id="SMX53889.1"/>
    </source>
</evidence>
<dbReference type="InterPro" id="IPR011397">
    <property type="entry name" value="YhfC"/>
</dbReference>
<feature type="transmembrane region" description="Helical" evidence="1">
    <location>
        <begin position="199"/>
        <end position="218"/>
    </location>
</feature>
<accession>A0A1Y6K5M0</accession>
<feature type="transmembrane region" description="Helical" evidence="1">
    <location>
        <begin position="6"/>
        <end position="26"/>
    </location>
</feature>
<dbReference type="EMBL" id="LT859958">
    <property type="protein sequence ID" value="SMX53889.1"/>
    <property type="molecule type" value="Genomic_DNA"/>
</dbReference>
<dbReference type="KEGG" id="abat:CFX1CAM_0824"/>
<keyword evidence="1" id="KW-0812">Transmembrane</keyword>
<dbReference type="Pfam" id="PF10086">
    <property type="entry name" value="YhfC"/>
    <property type="match status" value="1"/>
</dbReference>
<feature type="transmembrane region" description="Helical" evidence="1">
    <location>
        <begin position="76"/>
        <end position="96"/>
    </location>
</feature>
<proteinExistence type="predicted"/>
<evidence type="ECO:0000313" key="3">
    <source>
        <dbReference type="Proteomes" id="UP000195514"/>
    </source>
</evidence>
<keyword evidence="1" id="KW-1133">Transmembrane helix</keyword>
<gene>
    <name evidence="2" type="ORF">CFX1CAM_0824</name>
</gene>
<feature type="transmembrane region" description="Helical" evidence="1">
    <location>
        <begin position="38"/>
        <end position="64"/>
    </location>
</feature>
<dbReference type="AlphaFoldDB" id="A0A1Y6K5M0"/>
<name>A0A1Y6K5M0_9CHLR</name>
<feature type="transmembrane region" description="Helical" evidence="1">
    <location>
        <begin position="224"/>
        <end position="243"/>
    </location>
</feature>
<dbReference type="RefSeq" id="WP_087861796.1">
    <property type="nucleotide sequence ID" value="NZ_LT859958.1"/>
</dbReference>
<reference evidence="3" key="1">
    <citation type="submission" date="2017-05" db="EMBL/GenBank/DDBJ databases">
        <authorList>
            <person name="Kirkegaard R."/>
            <person name="Mcilroy J S."/>
        </authorList>
    </citation>
    <scope>NUCLEOTIDE SEQUENCE [LARGE SCALE GENOMIC DNA]</scope>
</reference>
<keyword evidence="3" id="KW-1185">Reference proteome</keyword>
<organism evidence="2 3">
    <name type="scientific">Candidatus Brevifilum fermentans</name>
    <dbReference type="NCBI Taxonomy" id="1986204"/>
    <lineage>
        <taxon>Bacteria</taxon>
        <taxon>Bacillati</taxon>
        <taxon>Chloroflexota</taxon>
        <taxon>Anaerolineae</taxon>
        <taxon>Anaerolineales</taxon>
        <taxon>Anaerolineaceae</taxon>
        <taxon>Candidatus Brevifilum</taxon>
    </lineage>
</organism>
<evidence type="ECO:0000256" key="1">
    <source>
        <dbReference type="SAM" id="Phobius"/>
    </source>
</evidence>
<sequence length="262" mass="28272">MVLLSFSIVFALLVTIGLPVVAGFWLNKRLKVAWQTIVLGALGYFIVQALLTLLYTAFIALMQTEGTQVLNESNELIQLAVSVLLAALLGVILRWVGMKFSKLPLTSLEASFGIGLGFGSAESISRVGLPLLMTFITMLRYINPQTSALDPDIIAQLEALWQVSPWVPAAGSVERILALVLHNAITVLVLQTFIRKNGLWLAAAIGLEVLINGIILSLSLAEMAYGWVILIALVLLAGILALLNHLQAFNLTPTEGSGQEIE</sequence>
<dbReference type="Proteomes" id="UP000195514">
    <property type="component" value="Chromosome I"/>
</dbReference>
<protein>
    <submittedName>
        <fullName evidence="2">Putative Membrane protein</fullName>
    </submittedName>
</protein>
<keyword evidence="1" id="KW-0472">Membrane</keyword>